<comment type="caution">
    <text evidence="1">The sequence shown here is derived from an EMBL/GenBank/DDBJ whole genome shotgun (WGS) entry which is preliminary data.</text>
</comment>
<dbReference type="Proteomes" id="UP000615760">
    <property type="component" value="Unassembled WGS sequence"/>
</dbReference>
<dbReference type="RefSeq" id="WP_188619295.1">
    <property type="nucleotide sequence ID" value="NZ_BMJE01000001.1"/>
</dbReference>
<evidence type="ECO:0000313" key="2">
    <source>
        <dbReference type="Proteomes" id="UP000615760"/>
    </source>
</evidence>
<sequence>MRLAILIVGEQNSGKTATIRNLINLYSRKSLTVMRRGFSWLFLNQDFKCLELVTYCVPASPTETGIDLKDRFQDWDNIPQTLIVAEQLNGNKYHNTLNFLNTKGYHILRYDLSNSNGSGIWDRFNRETETIILDTRANQIIDDVKVLIKTNGII</sequence>
<accession>A0ABQ1JCK1</accession>
<evidence type="ECO:0000313" key="1">
    <source>
        <dbReference type="EMBL" id="GGB65131.1"/>
    </source>
</evidence>
<proteinExistence type="predicted"/>
<keyword evidence="2" id="KW-1185">Reference proteome</keyword>
<dbReference type="SUPFAM" id="SSF52540">
    <property type="entry name" value="P-loop containing nucleoside triphosphate hydrolases"/>
    <property type="match status" value="1"/>
</dbReference>
<evidence type="ECO:0008006" key="3">
    <source>
        <dbReference type="Google" id="ProtNLM"/>
    </source>
</evidence>
<dbReference type="EMBL" id="BMJE01000001">
    <property type="protein sequence ID" value="GGB65131.1"/>
    <property type="molecule type" value="Genomic_DNA"/>
</dbReference>
<name>A0ABQ1JCK1_9FLAO</name>
<dbReference type="InterPro" id="IPR027417">
    <property type="entry name" value="P-loop_NTPase"/>
</dbReference>
<organism evidence="1 2">
    <name type="scientific">Flavobacterium suaedae</name>
    <dbReference type="NCBI Taxonomy" id="1767027"/>
    <lineage>
        <taxon>Bacteria</taxon>
        <taxon>Pseudomonadati</taxon>
        <taxon>Bacteroidota</taxon>
        <taxon>Flavobacteriia</taxon>
        <taxon>Flavobacteriales</taxon>
        <taxon>Flavobacteriaceae</taxon>
        <taxon>Flavobacterium</taxon>
    </lineage>
</organism>
<gene>
    <name evidence="1" type="ORF">GCM10007424_01300</name>
</gene>
<protein>
    <recommendedName>
        <fullName evidence="3">G domain-containing protein</fullName>
    </recommendedName>
</protein>
<reference evidence="2" key="1">
    <citation type="journal article" date="2019" name="Int. J. Syst. Evol. Microbiol.">
        <title>The Global Catalogue of Microorganisms (GCM) 10K type strain sequencing project: providing services to taxonomists for standard genome sequencing and annotation.</title>
        <authorList>
            <consortium name="The Broad Institute Genomics Platform"/>
            <consortium name="The Broad Institute Genome Sequencing Center for Infectious Disease"/>
            <person name="Wu L."/>
            <person name="Ma J."/>
        </authorList>
    </citation>
    <scope>NUCLEOTIDE SEQUENCE [LARGE SCALE GENOMIC DNA]</scope>
    <source>
        <strain evidence="2">CGMCC 1.15461</strain>
    </source>
</reference>